<dbReference type="EMBL" id="FZNR01000052">
    <property type="protein sequence ID" value="SNT17720.1"/>
    <property type="molecule type" value="Genomic_DNA"/>
</dbReference>
<feature type="transmembrane region" description="Helical" evidence="1">
    <location>
        <begin position="98"/>
        <end position="117"/>
    </location>
</feature>
<keyword evidence="1" id="KW-1133">Transmembrane helix</keyword>
<dbReference type="RefSeq" id="WP_089299350.1">
    <property type="nucleotide sequence ID" value="NZ_BOMU01000142.1"/>
</dbReference>
<keyword evidence="1" id="KW-0472">Membrane</keyword>
<evidence type="ECO:0000256" key="1">
    <source>
        <dbReference type="SAM" id="Phobius"/>
    </source>
</evidence>
<name>A0A239KI90_9ACTN</name>
<dbReference type="OrthoDB" id="2881403at2"/>
<feature type="transmembrane region" description="Helical" evidence="1">
    <location>
        <begin position="56"/>
        <end position="77"/>
    </location>
</feature>
<sequence>MSLSSVEARAVWYRCCGWAATVWAGAFAVLHFYWALGGTVGLAVSAGPNLAAERPAWFVAGGLWGVGMLCVAGALVARELTRSRLRGITSVLVKRAGCVAGLILLVRATAVEVLLLAGPTLNETVGPAHRFWTLALWNPWFAVGGITFLVASLGYKTKRGGQAGVGSDDGKS</sequence>
<feature type="transmembrane region" description="Helical" evidence="1">
    <location>
        <begin position="12"/>
        <end position="36"/>
    </location>
</feature>
<dbReference type="Pfam" id="PF13160">
    <property type="entry name" value="DUF3995"/>
    <property type="match status" value="1"/>
</dbReference>
<reference evidence="2 3" key="1">
    <citation type="submission" date="2017-06" db="EMBL/GenBank/DDBJ databases">
        <authorList>
            <person name="Kim H.J."/>
            <person name="Triplett B.A."/>
        </authorList>
    </citation>
    <scope>NUCLEOTIDE SEQUENCE [LARGE SCALE GENOMIC DNA]</scope>
    <source>
        <strain evidence="2 3">DSM 43151</strain>
    </source>
</reference>
<evidence type="ECO:0000313" key="3">
    <source>
        <dbReference type="Proteomes" id="UP000198415"/>
    </source>
</evidence>
<proteinExistence type="predicted"/>
<feature type="transmembrane region" description="Helical" evidence="1">
    <location>
        <begin position="137"/>
        <end position="155"/>
    </location>
</feature>
<keyword evidence="3" id="KW-1185">Reference proteome</keyword>
<keyword evidence="1" id="KW-0812">Transmembrane</keyword>
<dbReference type="Proteomes" id="UP000198415">
    <property type="component" value="Unassembled WGS sequence"/>
</dbReference>
<organism evidence="2 3">
    <name type="scientific">Actinoplanes regularis</name>
    <dbReference type="NCBI Taxonomy" id="52697"/>
    <lineage>
        <taxon>Bacteria</taxon>
        <taxon>Bacillati</taxon>
        <taxon>Actinomycetota</taxon>
        <taxon>Actinomycetes</taxon>
        <taxon>Micromonosporales</taxon>
        <taxon>Micromonosporaceae</taxon>
        <taxon>Actinoplanes</taxon>
    </lineage>
</organism>
<evidence type="ECO:0000313" key="2">
    <source>
        <dbReference type="EMBL" id="SNT17720.1"/>
    </source>
</evidence>
<accession>A0A239KI90</accession>
<protein>
    <recommendedName>
        <fullName evidence="4">DUF3995 domain-containing protein</fullName>
    </recommendedName>
</protein>
<dbReference type="InterPro" id="IPR025058">
    <property type="entry name" value="DUF3995"/>
</dbReference>
<evidence type="ECO:0008006" key="4">
    <source>
        <dbReference type="Google" id="ProtNLM"/>
    </source>
</evidence>
<dbReference type="AlphaFoldDB" id="A0A239KI90"/>
<gene>
    <name evidence="2" type="ORF">SAMN06264365_1525</name>
</gene>